<dbReference type="PANTHER" id="PTHR11727:SF7">
    <property type="entry name" value="DIMETHYLADENOSINE TRANSFERASE-RELATED"/>
    <property type="match status" value="1"/>
</dbReference>
<dbReference type="Gene3D" id="1.10.8.100">
    <property type="entry name" value="Ribosomal RNA adenine dimethylase-like, domain 2"/>
    <property type="match status" value="1"/>
</dbReference>
<keyword evidence="5 7" id="KW-0949">S-adenosyl-L-methionine</keyword>
<comment type="caution">
    <text evidence="10">The sequence shown here is derived from an EMBL/GenBank/DDBJ whole genome shotgun (WGS) entry which is preliminary data.</text>
</comment>
<dbReference type="HAMAP" id="MF_00607">
    <property type="entry name" value="16SrRNA_methyltr_A"/>
    <property type="match status" value="1"/>
</dbReference>
<dbReference type="InterPro" id="IPR011530">
    <property type="entry name" value="rRNA_adenine_dimethylase"/>
</dbReference>
<evidence type="ECO:0000256" key="5">
    <source>
        <dbReference type="ARBA" id="ARBA00022691"/>
    </source>
</evidence>
<sequence>MTIEEIKNLCKKYGVYPSRSKGQNFLLCEEALCEVVEASDIKSKDIVLEIGPGFGVLTKRIAARAAKAVGVELDGKLYAAAKDILKVYKNVEIINYDILKLSEEQLKELTGGSYKITANLPYSITGSFLKKFLTLKYKPDLMALMLQKEVAERICALPGDMSLLSVSAQYYSNPQIVSKVPKECFYPVPEVDSAIVRFEIKKTENDADEKKFFQIARIGFSARRKMLKNNLFNGFKGMGKEIFIAKIEKILQEIGLKNNARAQDLSVEDWKRLAEKIEI</sequence>
<feature type="binding site" evidence="7 8">
    <location>
        <position position="72"/>
    </location>
    <ligand>
        <name>S-adenosyl-L-methionine</name>
        <dbReference type="ChEBI" id="CHEBI:59789"/>
    </ligand>
</feature>
<dbReference type="GO" id="GO:0005829">
    <property type="term" value="C:cytosol"/>
    <property type="evidence" value="ECO:0007669"/>
    <property type="project" value="TreeGrafter"/>
</dbReference>
<dbReference type="NCBIfam" id="TIGR00755">
    <property type="entry name" value="ksgA"/>
    <property type="match status" value="1"/>
</dbReference>
<evidence type="ECO:0000313" key="11">
    <source>
        <dbReference type="Proteomes" id="UP000178323"/>
    </source>
</evidence>
<reference evidence="10 11" key="1">
    <citation type="journal article" date="2016" name="Nat. Commun.">
        <title>Thousands of microbial genomes shed light on interconnected biogeochemical processes in an aquifer system.</title>
        <authorList>
            <person name="Anantharaman K."/>
            <person name="Brown C.T."/>
            <person name="Hug L.A."/>
            <person name="Sharon I."/>
            <person name="Castelle C.J."/>
            <person name="Probst A.J."/>
            <person name="Thomas B.C."/>
            <person name="Singh A."/>
            <person name="Wilkins M.J."/>
            <person name="Karaoz U."/>
            <person name="Brodie E.L."/>
            <person name="Williams K.H."/>
            <person name="Hubbard S.S."/>
            <person name="Banfield J.F."/>
        </authorList>
    </citation>
    <scope>NUCLEOTIDE SEQUENCE [LARGE SCALE GENOMIC DNA]</scope>
</reference>
<feature type="binding site" evidence="7 8">
    <location>
        <position position="51"/>
    </location>
    <ligand>
        <name>S-adenosyl-L-methionine</name>
        <dbReference type="ChEBI" id="CHEBI:59789"/>
    </ligand>
</feature>
<name>A0A1F5S9G1_9BACT</name>
<dbReference type="InterPro" id="IPR029063">
    <property type="entry name" value="SAM-dependent_MTases_sf"/>
</dbReference>
<dbReference type="EMBL" id="MFFS01000002">
    <property type="protein sequence ID" value="OGF23345.1"/>
    <property type="molecule type" value="Genomic_DNA"/>
</dbReference>
<dbReference type="InterPro" id="IPR020598">
    <property type="entry name" value="rRNA_Ade_methylase_Trfase_N"/>
</dbReference>
<comment type="catalytic activity">
    <reaction evidence="7">
        <text>adenosine(1518)/adenosine(1519) in 16S rRNA + 4 S-adenosyl-L-methionine = N(6)-dimethyladenosine(1518)/N(6)-dimethyladenosine(1519) in 16S rRNA + 4 S-adenosyl-L-homocysteine + 4 H(+)</text>
        <dbReference type="Rhea" id="RHEA:19609"/>
        <dbReference type="Rhea" id="RHEA-COMP:10232"/>
        <dbReference type="Rhea" id="RHEA-COMP:10233"/>
        <dbReference type="ChEBI" id="CHEBI:15378"/>
        <dbReference type="ChEBI" id="CHEBI:57856"/>
        <dbReference type="ChEBI" id="CHEBI:59789"/>
        <dbReference type="ChEBI" id="CHEBI:74411"/>
        <dbReference type="ChEBI" id="CHEBI:74493"/>
        <dbReference type="EC" id="2.1.1.182"/>
    </reaction>
</comment>
<feature type="binding site" evidence="7 8">
    <location>
        <position position="26"/>
    </location>
    <ligand>
        <name>S-adenosyl-L-methionine</name>
        <dbReference type="ChEBI" id="CHEBI:59789"/>
    </ligand>
</feature>
<evidence type="ECO:0000256" key="3">
    <source>
        <dbReference type="ARBA" id="ARBA00022603"/>
    </source>
</evidence>
<protein>
    <recommendedName>
        <fullName evidence="7">Ribosomal RNA small subunit methyltransferase A</fullName>
        <ecNumber evidence="7">2.1.1.182</ecNumber>
    </recommendedName>
    <alternativeName>
        <fullName evidence="7">16S rRNA (adenine(1518)-N(6)/adenine(1519)-N(6))-dimethyltransferase</fullName>
    </alternativeName>
    <alternativeName>
        <fullName evidence="7">16S rRNA dimethyladenosine transferase</fullName>
    </alternativeName>
    <alternativeName>
        <fullName evidence="7">16S rRNA dimethylase</fullName>
    </alternativeName>
    <alternativeName>
        <fullName evidence="7">S-adenosylmethionine-6-N', N'-adenosyl(rRNA) dimethyltransferase</fullName>
    </alternativeName>
</protein>
<dbReference type="Pfam" id="PF00398">
    <property type="entry name" value="RrnaAD"/>
    <property type="match status" value="1"/>
</dbReference>
<feature type="binding site" evidence="7 8">
    <location>
        <position position="97"/>
    </location>
    <ligand>
        <name>S-adenosyl-L-methionine</name>
        <dbReference type="ChEBI" id="CHEBI:59789"/>
    </ligand>
</feature>
<evidence type="ECO:0000256" key="7">
    <source>
        <dbReference type="HAMAP-Rule" id="MF_00607"/>
    </source>
</evidence>
<evidence type="ECO:0000256" key="4">
    <source>
        <dbReference type="ARBA" id="ARBA00022679"/>
    </source>
</evidence>
<dbReference type="InterPro" id="IPR001737">
    <property type="entry name" value="KsgA/Erm"/>
</dbReference>
<dbReference type="InterPro" id="IPR023165">
    <property type="entry name" value="rRNA_Ade_diMease-like_C"/>
</dbReference>
<dbReference type="PANTHER" id="PTHR11727">
    <property type="entry name" value="DIMETHYLADENOSINE TRANSFERASE"/>
    <property type="match status" value="1"/>
</dbReference>
<feature type="binding site" evidence="7 8">
    <location>
        <position position="119"/>
    </location>
    <ligand>
        <name>S-adenosyl-L-methionine</name>
        <dbReference type="ChEBI" id="CHEBI:59789"/>
    </ligand>
</feature>
<gene>
    <name evidence="7" type="primary">rsmA</name>
    <name evidence="7" type="synonym">ksgA</name>
    <name evidence="10" type="ORF">A2Y83_01360</name>
</gene>
<feature type="binding site" evidence="7 8">
    <location>
        <position position="24"/>
    </location>
    <ligand>
        <name>S-adenosyl-L-methionine</name>
        <dbReference type="ChEBI" id="CHEBI:59789"/>
    </ligand>
</feature>
<accession>A0A1F5S9G1</accession>
<evidence type="ECO:0000256" key="8">
    <source>
        <dbReference type="PROSITE-ProRule" id="PRU01026"/>
    </source>
</evidence>
<dbReference type="EC" id="2.1.1.182" evidence="7"/>
<proteinExistence type="inferred from homology"/>
<keyword evidence="1 7" id="KW-0963">Cytoplasm</keyword>
<evidence type="ECO:0000313" key="10">
    <source>
        <dbReference type="EMBL" id="OGF23345.1"/>
    </source>
</evidence>
<evidence type="ECO:0000259" key="9">
    <source>
        <dbReference type="SMART" id="SM00650"/>
    </source>
</evidence>
<comment type="subcellular location">
    <subcellularLocation>
        <location evidence="7">Cytoplasm</location>
    </subcellularLocation>
</comment>
<feature type="domain" description="Ribosomal RNA adenine methylase transferase N-terminal" evidence="9">
    <location>
        <begin position="31"/>
        <end position="202"/>
    </location>
</feature>
<dbReference type="STRING" id="1797985.A2Y83_01360"/>
<dbReference type="SMART" id="SM00650">
    <property type="entry name" value="rADc"/>
    <property type="match status" value="1"/>
</dbReference>
<keyword evidence="4 7" id="KW-0808">Transferase</keyword>
<evidence type="ECO:0000256" key="2">
    <source>
        <dbReference type="ARBA" id="ARBA00022552"/>
    </source>
</evidence>
<keyword evidence="3 7" id="KW-0489">Methyltransferase</keyword>
<dbReference type="Gene3D" id="3.40.50.150">
    <property type="entry name" value="Vaccinia Virus protein VP39"/>
    <property type="match status" value="1"/>
</dbReference>
<comment type="similarity">
    <text evidence="7">Belongs to the class I-like SAM-binding methyltransferase superfamily. rRNA adenine N(6)-methyltransferase family. RsmA subfamily.</text>
</comment>
<dbReference type="AlphaFoldDB" id="A0A1F5S9G1"/>
<evidence type="ECO:0000256" key="6">
    <source>
        <dbReference type="ARBA" id="ARBA00022884"/>
    </source>
</evidence>
<organism evidence="10 11">
    <name type="scientific">Candidatus Falkowbacteria bacterium RBG_13_39_14</name>
    <dbReference type="NCBI Taxonomy" id="1797985"/>
    <lineage>
        <taxon>Bacteria</taxon>
        <taxon>Candidatus Falkowiibacteriota</taxon>
    </lineage>
</organism>
<evidence type="ECO:0000256" key="1">
    <source>
        <dbReference type="ARBA" id="ARBA00022490"/>
    </source>
</evidence>
<dbReference type="PROSITE" id="PS51689">
    <property type="entry name" value="SAM_RNA_A_N6_MT"/>
    <property type="match status" value="1"/>
</dbReference>
<comment type="function">
    <text evidence="7">Specifically dimethylates two adjacent adenosines (A1518 and A1519) in the loop of a conserved hairpin near the 3'-end of 16S rRNA in the 30S particle. May play a critical role in biogenesis of 30S subunits.</text>
</comment>
<dbReference type="GO" id="GO:0052908">
    <property type="term" value="F:16S rRNA (adenine(1518)-N(6)/adenine(1519)-N(6))-dimethyltransferase activity"/>
    <property type="evidence" value="ECO:0007669"/>
    <property type="project" value="UniProtKB-EC"/>
</dbReference>
<keyword evidence="2 7" id="KW-0698">rRNA processing</keyword>
<dbReference type="Proteomes" id="UP000178323">
    <property type="component" value="Unassembled WGS sequence"/>
</dbReference>
<dbReference type="GO" id="GO:0003723">
    <property type="term" value="F:RNA binding"/>
    <property type="evidence" value="ECO:0007669"/>
    <property type="project" value="UniProtKB-UniRule"/>
</dbReference>
<dbReference type="SUPFAM" id="SSF53335">
    <property type="entry name" value="S-adenosyl-L-methionine-dependent methyltransferases"/>
    <property type="match status" value="1"/>
</dbReference>
<keyword evidence="6 7" id="KW-0694">RNA-binding</keyword>